<dbReference type="AlphaFoldDB" id="A0A081C5Z2"/>
<reference evidence="12" key="1">
    <citation type="journal article" date="2015" name="PeerJ">
        <title>First genomic representation of candidate bacterial phylum KSB3 points to enhanced environmental sensing as a trigger of wastewater bulking.</title>
        <authorList>
            <person name="Sekiguchi Y."/>
            <person name="Ohashi A."/>
            <person name="Parks D.H."/>
            <person name="Yamauchi T."/>
            <person name="Tyson G.W."/>
            <person name="Hugenholtz P."/>
        </authorList>
    </citation>
    <scope>NUCLEOTIDE SEQUENCE [LARGE SCALE GENOMIC DNA]</scope>
</reference>
<dbReference type="CDD" id="cd06579">
    <property type="entry name" value="TM_PBP1_transp_AraH_like"/>
    <property type="match status" value="1"/>
</dbReference>
<feature type="transmembrane region" description="Helical" evidence="11">
    <location>
        <begin position="249"/>
        <end position="276"/>
    </location>
</feature>
<comment type="subcellular location">
    <subcellularLocation>
        <location evidence="1">Cell membrane</location>
        <topology evidence="1">Multi-pass membrane protein</topology>
    </subcellularLocation>
</comment>
<evidence type="ECO:0000256" key="8">
    <source>
        <dbReference type="ARBA" id="ARBA00023136"/>
    </source>
</evidence>
<evidence type="ECO:0000256" key="6">
    <source>
        <dbReference type="ARBA" id="ARBA00022692"/>
    </source>
</evidence>
<feature type="transmembrane region" description="Helical" evidence="11">
    <location>
        <begin position="15"/>
        <end position="37"/>
    </location>
</feature>
<dbReference type="InterPro" id="IPR001851">
    <property type="entry name" value="ABC_transp_permease"/>
</dbReference>
<name>A0A081C5Z2_VECG1</name>
<keyword evidence="4" id="KW-1003">Cell membrane</keyword>
<organism evidence="12">
    <name type="scientific">Vecturithrix granuli</name>
    <dbReference type="NCBI Taxonomy" id="1499967"/>
    <lineage>
        <taxon>Bacteria</taxon>
        <taxon>Candidatus Moduliflexota</taxon>
        <taxon>Candidatus Vecturitrichia</taxon>
        <taxon>Candidatus Vecturitrichales</taxon>
        <taxon>Candidatus Vecturitrichaceae</taxon>
        <taxon>Candidatus Vecturithrix</taxon>
    </lineage>
</organism>
<gene>
    <name evidence="12" type="ORF">U27_06984</name>
</gene>
<dbReference type="PANTHER" id="PTHR32196:SF29">
    <property type="entry name" value="AUTOINDUCER 2 IMPORT SYSTEM PERMEASE PROTEIN LSRC"/>
    <property type="match status" value="1"/>
</dbReference>
<evidence type="ECO:0000256" key="1">
    <source>
        <dbReference type="ARBA" id="ARBA00004651"/>
    </source>
</evidence>
<evidence type="ECO:0000313" key="12">
    <source>
        <dbReference type="EMBL" id="GAK59997.1"/>
    </source>
</evidence>
<evidence type="ECO:0000256" key="11">
    <source>
        <dbReference type="SAM" id="Phobius"/>
    </source>
</evidence>
<proteinExistence type="predicted"/>
<dbReference type="HOGENOM" id="CLU_028880_0_1_0"/>
<evidence type="ECO:0000256" key="3">
    <source>
        <dbReference type="ARBA" id="ARBA00022448"/>
    </source>
</evidence>
<keyword evidence="5" id="KW-0997">Cell inner membrane</keyword>
<dbReference type="eggNOG" id="COG1172">
    <property type="taxonomic scope" value="Bacteria"/>
</dbReference>
<evidence type="ECO:0000256" key="9">
    <source>
        <dbReference type="ARBA" id="ARBA00025439"/>
    </source>
</evidence>
<dbReference type="Pfam" id="PF02653">
    <property type="entry name" value="BPD_transp_2"/>
    <property type="match status" value="1"/>
</dbReference>
<comment type="function">
    <text evidence="9">Part of the ABC transporter complex LsrABCD involved in autoinducer 2 (AI-2) import. Probably responsible for the translocation of the substrate across the membrane.</text>
</comment>
<protein>
    <recommendedName>
        <fullName evidence="10">Autoinducer 2 import system permease protein LsrC</fullName>
    </recommendedName>
</protein>
<evidence type="ECO:0000256" key="7">
    <source>
        <dbReference type="ARBA" id="ARBA00022989"/>
    </source>
</evidence>
<feature type="transmembrane region" description="Helical" evidence="11">
    <location>
        <begin position="123"/>
        <end position="140"/>
    </location>
</feature>
<dbReference type="Proteomes" id="UP000030661">
    <property type="component" value="Unassembled WGS sequence"/>
</dbReference>
<feature type="transmembrane region" description="Helical" evidence="11">
    <location>
        <begin position="213"/>
        <end position="237"/>
    </location>
</feature>
<dbReference type="GO" id="GO:0022857">
    <property type="term" value="F:transmembrane transporter activity"/>
    <property type="evidence" value="ECO:0007669"/>
    <property type="project" value="InterPro"/>
</dbReference>
<keyword evidence="3" id="KW-0813">Transport</keyword>
<dbReference type="STRING" id="1499967.U27_06984"/>
<dbReference type="EMBL" id="DF820471">
    <property type="protein sequence ID" value="GAK59997.1"/>
    <property type="molecule type" value="Genomic_DNA"/>
</dbReference>
<sequence>MKKMLTNFILKKPEVLTITFIVLYFLGMGVINPAFLALDTLIRILFNGAMLFVITMGIAGVLITRNIDVSVGSLLGLSATFGATYLLTPNPSIALFLLITLGTGVLGGLFNGIGVAYAGVPSIIMTLGTMAMFRGILTLYTGGSWIDTVPEWYLNFSRGEIFGLFYPIWLIVLFLVILWIFYNKITWGRYLYATGNSEEGARLQGIPVKVVKLSAFAISGLFAGIGALIFISQIGTIPTQAGFGMETQAIAAAVIGGISLMGGSGNIQGAALGALLLETIKYSLVYFRVPGYWNDVFSGFLLLLIVVLTSRIQIFLKKEKEREKEERADVAAIKPELNVMQERVNE</sequence>
<dbReference type="PANTHER" id="PTHR32196">
    <property type="entry name" value="ABC TRANSPORTER PERMEASE PROTEIN YPHD-RELATED-RELATED"/>
    <property type="match status" value="1"/>
</dbReference>
<feature type="transmembrane region" description="Helical" evidence="11">
    <location>
        <begin position="44"/>
        <end position="63"/>
    </location>
</feature>
<keyword evidence="6 11" id="KW-0812">Transmembrane</keyword>
<comment type="subunit">
    <text evidence="2">The complex is composed of two ATP-binding proteins (LsrA), two transmembrane proteins (LsrC and LsrD) and a solute-binding protein (LsrB).</text>
</comment>
<feature type="transmembrane region" description="Helical" evidence="11">
    <location>
        <begin position="69"/>
        <end position="87"/>
    </location>
</feature>
<keyword evidence="7 11" id="KW-1133">Transmembrane helix</keyword>
<evidence type="ECO:0000256" key="4">
    <source>
        <dbReference type="ARBA" id="ARBA00022475"/>
    </source>
</evidence>
<keyword evidence="13" id="KW-1185">Reference proteome</keyword>
<accession>A0A081C5Z2</accession>
<evidence type="ECO:0000256" key="10">
    <source>
        <dbReference type="ARBA" id="ARBA00039382"/>
    </source>
</evidence>
<feature type="transmembrane region" description="Helical" evidence="11">
    <location>
        <begin position="296"/>
        <end position="316"/>
    </location>
</feature>
<evidence type="ECO:0000313" key="13">
    <source>
        <dbReference type="Proteomes" id="UP000030661"/>
    </source>
</evidence>
<dbReference type="GO" id="GO:0005886">
    <property type="term" value="C:plasma membrane"/>
    <property type="evidence" value="ECO:0007669"/>
    <property type="project" value="UniProtKB-SubCell"/>
</dbReference>
<evidence type="ECO:0000256" key="2">
    <source>
        <dbReference type="ARBA" id="ARBA00011262"/>
    </source>
</evidence>
<evidence type="ECO:0000256" key="5">
    <source>
        <dbReference type="ARBA" id="ARBA00022519"/>
    </source>
</evidence>
<feature type="transmembrane region" description="Helical" evidence="11">
    <location>
        <begin position="94"/>
        <end position="117"/>
    </location>
</feature>
<keyword evidence="8 11" id="KW-0472">Membrane</keyword>
<feature type="transmembrane region" description="Helical" evidence="11">
    <location>
        <begin position="161"/>
        <end position="182"/>
    </location>
</feature>